<reference evidence="9" key="1">
    <citation type="submission" date="2018-05" db="EMBL/GenBank/DDBJ databases">
        <authorList>
            <person name="Lanie J.A."/>
            <person name="Ng W.-L."/>
            <person name="Kazmierczak K.M."/>
            <person name="Andrzejewski T.M."/>
            <person name="Davidsen T.M."/>
            <person name="Wayne K.J."/>
            <person name="Tettelin H."/>
            <person name="Glass J.I."/>
            <person name="Rusch D."/>
            <person name="Podicherti R."/>
            <person name="Tsui H.-C.T."/>
            <person name="Winkler M.E."/>
        </authorList>
    </citation>
    <scope>NUCLEOTIDE SEQUENCE</scope>
</reference>
<dbReference type="SUPFAM" id="SSF89550">
    <property type="entry name" value="PHP domain-like"/>
    <property type="match status" value="1"/>
</dbReference>
<dbReference type="GO" id="GO:0003676">
    <property type="term" value="F:nucleic acid binding"/>
    <property type="evidence" value="ECO:0007669"/>
    <property type="project" value="InterPro"/>
</dbReference>
<proteinExistence type="predicted"/>
<dbReference type="EMBL" id="UINC01006646">
    <property type="protein sequence ID" value="SVA28797.1"/>
    <property type="molecule type" value="Genomic_DNA"/>
</dbReference>
<dbReference type="GO" id="GO:0006260">
    <property type="term" value="P:DNA replication"/>
    <property type="evidence" value="ECO:0007669"/>
    <property type="project" value="UniProtKB-KW"/>
</dbReference>
<comment type="catalytic activity">
    <reaction evidence="7">
        <text>DNA(n) + a 2'-deoxyribonucleoside 5'-triphosphate = DNA(n+1) + diphosphate</text>
        <dbReference type="Rhea" id="RHEA:22508"/>
        <dbReference type="Rhea" id="RHEA-COMP:17339"/>
        <dbReference type="Rhea" id="RHEA-COMP:17340"/>
        <dbReference type="ChEBI" id="CHEBI:33019"/>
        <dbReference type="ChEBI" id="CHEBI:61560"/>
        <dbReference type="ChEBI" id="CHEBI:173112"/>
        <dbReference type="EC" id="2.7.7.7"/>
    </reaction>
</comment>
<organism evidence="9">
    <name type="scientific">marine metagenome</name>
    <dbReference type="NCBI Taxonomy" id="408172"/>
    <lineage>
        <taxon>unclassified sequences</taxon>
        <taxon>metagenomes</taxon>
        <taxon>ecological metagenomes</taxon>
    </lineage>
</organism>
<dbReference type="Pfam" id="PF14579">
    <property type="entry name" value="HHH_6"/>
    <property type="match status" value="1"/>
</dbReference>
<dbReference type="GO" id="GO:0005737">
    <property type="term" value="C:cytoplasm"/>
    <property type="evidence" value="ECO:0007669"/>
    <property type="project" value="UniProtKB-SubCell"/>
</dbReference>
<evidence type="ECO:0000313" key="9">
    <source>
        <dbReference type="EMBL" id="SVA28797.1"/>
    </source>
</evidence>
<dbReference type="SMART" id="SM00481">
    <property type="entry name" value="POLIIIAc"/>
    <property type="match status" value="1"/>
</dbReference>
<dbReference type="Pfam" id="PF17657">
    <property type="entry name" value="DNA_pol3_finger"/>
    <property type="match status" value="1"/>
</dbReference>
<evidence type="ECO:0000256" key="7">
    <source>
        <dbReference type="ARBA" id="ARBA00049244"/>
    </source>
</evidence>
<dbReference type="InterPro" id="IPR011708">
    <property type="entry name" value="DNA_pol3_alpha_NTPase_dom"/>
</dbReference>
<dbReference type="Pfam" id="PF01336">
    <property type="entry name" value="tRNA_anti-codon"/>
    <property type="match status" value="1"/>
</dbReference>
<accession>A0A381UN82</accession>
<dbReference type="EC" id="2.7.7.7" evidence="2"/>
<dbReference type="InterPro" id="IPR016195">
    <property type="entry name" value="Pol/histidinol_Pase-like"/>
</dbReference>
<evidence type="ECO:0000256" key="4">
    <source>
        <dbReference type="ARBA" id="ARBA00022695"/>
    </source>
</evidence>
<dbReference type="CDD" id="cd04485">
    <property type="entry name" value="DnaE_OBF"/>
    <property type="match status" value="1"/>
</dbReference>
<protein>
    <recommendedName>
        <fullName evidence="2">DNA-directed DNA polymerase</fullName>
        <ecNumber evidence="2">2.7.7.7</ecNumber>
    </recommendedName>
</protein>
<gene>
    <name evidence="9" type="ORF">METZ01_LOCUS81651</name>
</gene>
<dbReference type="GO" id="GO:0003887">
    <property type="term" value="F:DNA-directed DNA polymerase activity"/>
    <property type="evidence" value="ECO:0007669"/>
    <property type="project" value="UniProtKB-KW"/>
</dbReference>
<dbReference type="InterPro" id="IPR029460">
    <property type="entry name" value="DNAPol_HHH"/>
</dbReference>
<dbReference type="NCBIfam" id="TIGR00594">
    <property type="entry name" value="polc"/>
    <property type="match status" value="1"/>
</dbReference>
<evidence type="ECO:0000256" key="2">
    <source>
        <dbReference type="ARBA" id="ARBA00012417"/>
    </source>
</evidence>
<comment type="subcellular location">
    <subcellularLocation>
        <location evidence="1">Cytoplasm</location>
    </subcellularLocation>
</comment>
<dbReference type="Gene3D" id="1.10.150.870">
    <property type="match status" value="1"/>
</dbReference>
<evidence type="ECO:0000256" key="1">
    <source>
        <dbReference type="ARBA" id="ARBA00004496"/>
    </source>
</evidence>
<keyword evidence="5" id="KW-0235">DNA replication</keyword>
<evidence type="ECO:0000256" key="3">
    <source>
        <dbReference type="ARBA" id="ARBA00022679"/>
    </source>
</evidence>
<dbReference type="InterPro" id="IPR004365">
    <property type="entry name" value="NA-bd_OB_tRNA"/>
</dbReference>
<feature type="domain" description="Polymerase/histidinol phosphatase N-terminal" evidence="8">
    <location>
        <begin position="3"/>
        <end position="70"/>
    </location>
</feature>
<dbReference type="Gene3D" id="3.20.20.140">
    <property type="entry name" value="Metal-dependent hydrolases"/>
    <property type="match status" value="1"/>
</dbReference>
<evidence type="ECO:0000256" key="6">
    <source>
        <dbReference type="ARBA" id="ARBA00022932"/>
    </source>
</evidence>
<dbReference type="InterPro" id="IPR004013">
    <property type="entry name" value="PHP_dom"/>
</dbReference>
<evidence type="ECO:0000259" key="8">
    <source>
        <dbReference type="SMART" id="SM00481"/>
    </source>
</evidence>
<dbReference type="InterPro" id="IPR040982">
    <property type="entry name" value="DNA_pol3_finger"/>
</dbReference>
<dbReference type="InterPro" id="IPR004805">
    <property type="entry name" value="DnaE2/DnaE/PolC"/>
</dbReference>
<dbReference type="InterPro" id="IPR003141">
    <property type="entry name" value="Pol/His_phosphatase_N"/>
</dbReference>
<dbReference type="Pfam" id="PF07733">
    <property type="entry name" value="DNA_pol3_alpha"/>
    <property type="match status" value="1"/>
</dbReference>
<name>A0A381UN82_9ZZZZ</name>
<dbReference type="GO" id="GO:0008408">
    <property type="term" value="F:3'-5' exonuclease activity"/>
    <property type="evidence" value="ECO:0007669"/>
    <property type="project" value="InterPro"/>
</dbReference>
<evidence type="ECO:0000256" key="5">
    <source>
        <dbReference type="ARBA" id="ARBA00022705"/>
    </source>
</evidence>
<dbReference type="AlphaFoldDB" id="A0A381UN82"/>
<keyword evidence="3" id="KW-0808">Transferase</keyword>
<keyword evidence="6" id="KW-0239">DNA-directed DNA polymerase</keyword>
<dbReference type="PANTHER" id="PTHR32294">
    <property type="entry name" value="DNA POLYMERASE III SUBUNIT ALPHA"/>
    <property type="match status" value="1"/>
</dbReference>
<keyword evidence="4" id="KW-0548">Nucleotidyltransferase</keyword>
<sequence>MFVHLNTHSVYSSMRGLLSLPDLMDLSRSHGMDTLALTDVNGMWGFVRFVQHCRDARIKPIAGVNLITEKDETILLAENQYGYENICRAVSAVHDDPGRSVIDILRSRSAGLFVLAHEESISEKLIDLIPDTHLFVELRSGVRESSSQELARRLKLEMVATGDVYFRSQSDHDAHLTLRAIENNTTLEQLDMMDYKSDQHWFRSEAEMVKLFPNSLDALNNSRYLADRCKTDWSFINTVFPGLSLKETHHSNKRLKDKVYTGARARYGEINGTIRQRIEYELDIITQKGFAPYFLIVQDIVTRTRATIGRGSAAASIVSYCLFITQVDPLRYTLQFERFIHPERENMPDIDVDFPWDERDDILDYVFKKYGNERTAMVSSQVFLRPRSAIREVGKVHGLSNEEINSITKRIGWYASRRDLEHWVRTDLRFSNVDLDDTLIRVLRESEKIIGVFRHPSVHPGGVVIVPDEIRKYVPVLVAPKGVQIVEWEKDQVEDSGLLKIDLLGNRSLAVVRDTIRQVNLNYGEVASKNRYLDYHQIQPVGDKKTEQLMRAGRTMGVFYIESPATRQLLARSGVVDFEHVVIYSSIIRPAANRFTNIMLERIHGRPWELIHPDLDFLAESYGIMVYEEQVSMAAMIMAGLGYAEAEALRKTMGRDSMQHLAISWKKRFTEGALRRGYSSSMIKDVWDMIASFVGYSFCKPHSASYAMLSFTCAYLKAHFPAEFLAAVISNQGGFYSSYAYMSEARRFGIQILSPDVNRSRQEWRGRKGRIRMGLMSIKRLQQKAVDTILDERKAGEFDSLDDFLSRVDLGLADAMALTSAGCLKSLAPELTHRELAYRVAGFYLQSGEKEPLRSSPVNIGLTDDDHYRMELDAFGYPLSVHPVVRYRPMLSRRIRYAKDIPGYLGRSIYLIGVYITRKESVTRQSDPMEFLTLEDETDIYECVLFPEVFQEFGDLLHWETLFIIRGTVEESFGVYSVRIEKMGSLQQWVRRLNRDRPSVGYTIH</sequence>
<dbReference type="Pfam" id="PF02811">
    <property type="entry name" value="PHP"/>
    <property type="match status" value="1"/>
</dbReference>